<protein>
    <recommendedName>
        <fullName evidence="7">Nodal modulator 1</fullName>
    </recommendedName>
</protein>
<dbReference type="EMBL" id="LFYR01000338">
    <property type="protein sequence ID" value="KMZ74354.1"/>
    <property type="molecule type" value="Genomic_DNA"/>
</dbReference>
<keyword evidence="1 2" id="KW-0732">Signal</keyword>
<evidence type="ECO:0000256" key="1">
    <source>
        <dbReference type="ARBA" id="ARBA00022729"/>
    </source>
</evidence>
<accession>A0A0K9PZJ6</accession>
<feature type="domain" description="NOMO second beta-sandwich" evidence="4">
    <location>
        <begin position="147"/>
        <end position="203"/>
    </location>
</feature>
<reference evidence="6" key="1">
    <citation type="journal article" date="2016" name="Nature">
        <title>The genome of the seagrass Zostera marina reveals angiosperm adaptation to the sea.</title>
        <authorList>
            <person name="Olsen J.L."/>
            <person name="Rouze P."/>
            <person name="Verhelst B."/>
            <person name="Lin Y.-C."/>
            <person name="Bayer T."/>
            <person name="Collen J."/>
            <person name="Dattolo E."/>
            <person name="De Paoli E."/>
            <person name="Dittami S."/>
            <person name="Maumus F."/>
            <person name="Michel G."/>
            <person name="Kersting A."/>
            <person name="Lauritano C."/>
            <person name="Lohaus R."/>
            <person name="Toepel M."/>
            <person name="Tonon T."/>
            <person name="Vanneste K."/>
            <person name="Amirebrahimi M."/>
            <person name="Brakel J."/>
            <person name="Bostroem C."/>
            <person name="Chovatia M."/>
            <person name="Grimwood J."/>
            <person name="Jenkins J.W."/>
            <person name="Jueterbock A."/>
            <person name="Mraz A."/>
            <person name="Stam W.T."/>
            <person name="Tice H."/>
            <person name="Bornberg-Bauer E."/>
            <person name="Green P.J."/>
            <person name="Pearson G.A."/>
            <person name="Procaccini G."/>
            <person name="Duarte C.M."/>
            <person name="Schmutz J."/>
            <person name="Reusch T.B.H."/>
            <person name="Van de Peer Y."/>
        </authorList>
    </citation>
    <scope>NUCLEOTIDE SEQUENCE [LARGE SCALE GENOMIC DNA]</scope>
    <source>
        <strain evidence="6">cv. Finnish</strain>
    </source>
</reference>
<dbReference type="STRING" id="29655.A0A0K9PZJ6"/>
<evidence type="ECO:0008006" key="7">
    <source>
        <dbReference type="Google" id="ProtNLM"/>
    </source>
</evidence>
<dbReference type="PANTHER" id="PTHR23303">
    <property type="entry name" value="CARBOXYPEPTIDASE REGULATORY REGION-CONTAINING"/>
    <property type="match status" value="1"/>
</dbReference>
<feature type="signal peptide" evidence="2">
    <location>
        <begin position="1"/>
        <end position="24"/>
    </location>
</feature>
<dbReference type="Pfam" id="PF22898">
    <property type="entry name" value="NOMO1-like_1st"/>
    <property type="match status" value="1"/>
</dbReference>
<dbReference type="InterPro" id="IPR055075">
    <property type="entry name" value="NOMO-like_N"/>
</dbReference>
<dbReference type="InterPro" id="IPR051417">
    <property type="entry name" value="SDr/BOS_complex"/>
</dbReference>
<dbReference type="AlphaFoldDB" id="A0A0K9PZJ6"/>
<feature type="chain" id="PRO_5005528026" description="Nodal modulator 1" evidence="2">
    <location>
        <begin position="25"/>
        <end position="205"/>
    </location>
</feature>
<evidence type="ECO:0000256" key="2">
    <source>
        <dbReference type="SAM" id="SignalP"/>
    </source>
</evidence>
<dbReference type="OrthoDB" id="10263633at2759"/>
<organism evidence="5 6">
    <name type="scientific">Zostera marina</name>
    <name type="common">Eelgrass</name>
    <dbReference type="NCBI Taxonomy" id="29655"/>
    <lineage>
        <taxon>Eukaryota</taxon>
        <taxon>Viridiplantae</taxon>
        <taxon>Streptophyta</taxon>
        <taxon>Embryophyta</taxon>
        <taxon>Tracheophyta</taxon>
        <taxon>Spermatophyta</taxon>
        <taxon>Magnoliopsida</taxon>
        <taxon>Liliopsida</taxon>
        <taxon>Zosteraceae</taxon>
        <taxon>Zostera</taxon>
    </lineage>
</organism>
<dbReference type="Pfam" id="PF22904">
    <property type="entry name" value="NOMO1-like_2nd"/>
    <property type="match status" value="1"/>
</dbReference>
<dbReference type="PANTHER" id="PTHR23303:SF14">
    <property type="entry name" value="BOS COMPLEX SUBUNIT NOMO1-RELATED"/>
    <property type="match status" value="1"/>
</dbReference>
<keyword evidence="6" id="KW-1185">Reference proteome</keyword>
<evidence type="ECO:0000313" key="6">
    <source>
        <dbReference type="Proteomes" id="UP000036987"/>
    </source>
</evidence>
<feature type="domain" description="NOMO-like N-terminal beta-sandwich" evidence="3">
    <location>
        <begin position="45"/>
        <end position="123"/>
    </location>
</feature>
<proteinExistence type="predicted"/>
<comment type="caution">
    <text evidence="5">The sequence shown here is derived from an EMBL/GenBank/DDBJ whole genome shotgun (WGS) entry which is preliminary data.</text>
</comment>
<sequence length="205" mass="21901">MSLSDLCILLLLTLAISIISEISANSVDGCGGFVEESSTLIKTRKSSDPKLDYSQIMVELQTIDGLVKDRTQCAPNGYYFIPVYDMGSYVVKVKGPDGWLWNPENFPVTVDQMGCNLNADINFQLTGFGCFKYLDAELNSLSCNSRFLISGKVEGIIGGDSCTMKGGGPSGVKVDLLSSFGDIVSSVLTSKGGIYSFTSIAPGLN</sequence>
<evidence type="ECO:0000259" key="4">
    <source>
        <dbReference type="Pfam" id="PF22904"/>
    </source>
</evidence>
<name>A0A0K9PZJ6_ZOSMR</name>
<gene>
    <name evidence="5" type="ORF">ZOSMA_12G00380</name>
</gene>
<dbReference type="InterPro" id="IPR055074">
    <property type="entry name" value="NOMO1-3_2nd"/>
</dbReference>
<evidence type="ECO:0000259" key="3">
    <source>
        <dbReference type="Pfam" id="PF22898"/>
    </source>
</evidence>
<dbReference type="Proteomes" id="UP000036987">
    <property type="component" value="Unassembled WGS sequence"/>
</dbReference>
<dbReference type="OMA" id="LWNPENF"/>
<evidence type="ECO:0000313" key="5">
    <source>
        <dbReference type="EMBL" id="KMZ74354.1"/>
    </source>
</evidence>